<comment type="caution">
    <text evidence="1">The sequence shown here is derived from an EMBL/GenBank/DDBJ whole genome shotgun (WGS) entry which is preliminary data.</text>
</comment>
<accession>A0A5B7GG56</accession>
<evidence type="ECO:0000313" key="1">
    <source>
        <dbReference type="EMBL" id="MPC56277.1"/>
    </source>
</evidence>
<sequence length="134" mass="15474">MAQLFYALVSIAPDLPRPPLHVEGKENSGSWDEKRASLILCFVSCEFLRRVALPSLLLFIRETGQYRRRLLPTHNSLQLTLAWKIVWKSTMQYGKSDMEFSQERMKADSIIHPTNMSTKLPVLVFSFRDAVFLT</sequence>
<organism evidence="1 2">
    <name type="scientific">Portunus trituberculatus</name>
    <name type="common">Swimming crab</name>
    <name type="synonym">Neptunus trituberculatus</name>
    <dbReference type="NCBI Taxonomy" id="210409"/>
    <lineage>
        <taxon>Eukaryota</taxon>
        <taxon>Metazoa</taxon>
        <taxon>Ecdysozoa</taxon>
        <taxon>Arthropoda</taxon>
        <taxon>Crustacea</taxon>
        <taxon>Multicrustacea</taxon>
        <taxon>Malacostraca</taxon>
        <taxon>Eumalacostraca</taxon>
        <taxon>Eucarida</taxon>
        <taxon>Decapoda</taxon>
        <taxon>Pleocyemata</taxon>
        <taxon>Brachyura</taxon>
        <taxon>Eubrachyura</taxon>
        <taxon>Portunoidea</taxon>
        <taxon>Portunidae</taxon>
        <taxon>Portuninae</taxon>
        <taxon>Portunus</taxon>
    </lineage>
</organism>
<proteinExistence type="predicted"/>
<evidence type="ECO:0000313" key="2">
    <source>
        <dbReference type="Proteomes" id="UP000324222"/>
    </source>
</evidence>
<protein>
    <submittedName>
        <fullName evidence="1">Uncharacterized protein</fullName>
    </submittedName>
</protein>
<gene>
    <name evidence="1" type="ORF">E2C01_050230</name>
</gene>
<dbReference type="AlphaFoldDB" id="A0A5B7GG56"/>
<name>A0A5B7GG56_PORTR</name>
<dbReference type="EMBL" id="VSRR010013825">
    <property type="protein sequence ID" value="MPC56277.1"/>
    <property type="molecule type" value="Genomic_DNA"/>
</dbReference>
<keyword evidence="2" id="KW-1185">Reference proteome</keyword>
<dbReference type="Proteomes" id="UP000324222">
    <property type="component" value="Unassembled WGS sequence"/>
</dbReference>
<reference evidence="1 2" key="1">
    <citation type="submission" date="2019-05" db="EMBL/GenBank/DDBJ databases">
        <title>Another draft genome of Portunus trituberculatus and its Hox gene families provides insights of decapod evolution.</title>
        <authorList>
            <person name="Jeong J.-H."/>
            <person name="Song I."/>
            <person name="Kim S."/>
            <person name="Choi T."/>
            <person name="Kim D."/>
            <person name="Ryu S."/>
            <person name="Kim W."/>
        </authorList>
    </citation>
    <scope>NUCLEOTIDE SEQUENCE [LARGE SCALE GENOMIC DNA]</scope>
    <source>
        <tissue evidence="1">Muscle</tissue>
    </source>
</reference>